<proteinExistence type="predicted"/>
<dbReference type="GO" id="GO:0003700">
    <property type="term" value="F:DNA-binding transcription factor activity"/>
    <property type="evidence" value="ECO:0007669"/>
    <property type="project" value="InterPro"/>
</dbReference>
<dbReference type="PANTHER" id="PTHR43280">
    <property type="entry name" value="ARAC-FAMILY TRANSCRIPTIONAL REGULATOR"/>
    <property type="match status" value="1"/>
</dbReference>
<protein>
    <submittedName>
        <fullName evidence="6">AraC family transcriptional regulator</fullName>
    </submittedName>
</protein>
<evidence type="ECO:0000313" key="6">
    <source>
        <dbReference type="EMBL" id="QAV21701.1"/>
    </source>
</evidence>
<dbReference type="SMART" id="SM00342">
    <property type="entry name" value="HTH_ARAC"/>
    <property type="match status" value="1"/>
</dbReference>
<dbReference type="Gene3D" id="1.10.10.60">
    <property type="entry name" value="Homeodomain-like"/>
    <property type="match status" value="2"/>
</dbReference>
<dbReference type="Proteomes" id="UP000288943">
    <property type="component" value="Chromosome"/>
</dbReference>
<dbReference type="SUPFAM" id="SSF51215">
    <property type="entry name" value="Regulatory protein AraC"/>
    <property type="match status" value="1"/>
</dbReference>
<dbReference type="GeneID" id="95375923"/>
<evidence type="ECO:0000313" key="8">
    <source>
        <dbReference type="Proteomes" id="UP001527202"/>
    </source>
</evidence>
<evidence type="ECO:0000256" key="3">
    <source>
        <dbReference type="ARBA" id="ARBA00023163"/>
    </source>
</evidence>
<dbReference type="EMBL" id="CP026520">
    <property type="protein sequence ID" value="QAV21701.1"/>
    <property type="molecule type" value="Genomic_DNA"/>
</dbReference>
<dbReference type="Pfam" id="PF12833">
    <property type="entry name" value="HTH_18"/>
    <property type="match status" value="1"/>
</dbReference>
<feature type="domain" description="HTH araC/xylS-type" evidence="4">
    <location>
        <begin position="157"/>
        <end position="255"/>
    </location>
</feature>
<dbReference type="SUPFAM" id="SSF46689">
    <property type="entry name" value="Homeodomain-like"/>
    <property type="match status" value="2"/>
</dbReference>
<dbReference type="InterPro" id="IPR020449">
    <property type="entry name" value="Tscrpt_reg_AraC-type_HTH"/>
</dbReference>
<dbReference type="PANTHER" id="PTHR43280:SF28">
    <property type="entry name" value="HTH-TYPE TRANSCRIPTIONAL ACTIVATOR RHAS"/>
    <property type="match status" value="1"/>
</dbReference>
<reference evidence="5 8" key="2">
    <citation type="submission" date="2022-05" db="EMBL/GenBank/DDBJ databases">
        <title>Genome Sequencing of Bee-Associated Microbes.</title>
        <authorList>
            <person name="Dunlap C."/>
        </authorList>
    </citation>
    <scope>NUCLEOTIDE SEQUENCE [LARGE SCALE GENOMIC DNA]</scope>
    <source>
        <strain evidence="5 8">NRRL B-23120</strain>
    </source>
</reference>
<evidence type="ECO:0000313" key="5">
    <source>
        <dbReference type="EMBL" id="MCY9598648.1"/>
    </source>
</evidence>
<keyword evidence="2" id="KW-0238">DNA-binding</keyword>
<dbReference type="Proteomes" id="UP001527202">
    <property type="component" value="Unassembled WGS sequence"/>
</dbReference>
<evidence type="ECO:0000256" key="2">
    <source>
        <dbReference type="ARBA" id="ARBA00023125"/>
    </source>
</evidence>
<dbReference type="OrthoDB" id="2644630at2"/>
<evidence type="ECO:0000313" key="7">
    <source>
        <dbReference type="Proteomes" id="UP000288943"/>
    </source>
</evidence>
<accession>A0A410X507</accession>
<organism evidence="6 7">
    <name type="scientific">Paenibacillus chitinolyticus</name>
    <dbReference type="NCBI Taxonomy" id="79263"/>
    <lineage>
        <taxon>Bacteria</taxon>
        <taxon>Bacillati</taxon>
        <taxon>Bacillota</taxon>
        <taxon>Bacilli</taxon>
        <taxon>Bacillales</taxon>
        <taxon>Paenibacillaceae</taxon>
        <taxon>Paenibacillus</taxon>
    </lineage>
</organism>
<evidence type="ECO:0000256" key="1">
    <source>
        <dbReference type="ARBA" id="ARBA00023015"/>
    </source>
</evidence>
<dbReference type="EMBL" id="JAMDMJ010000033">
    <property type="protein sequence ID" value="MCY9598648.1"/>
    <property type="molecule type" value="Genomic_DNA"/>
</dbReference>
<keyword evidence="3" id="KW-0804">Transcription</keyword>
<keyword evidence="8" id="KW-1185">Reference proteome</keyword>
<dbReference type="PROSITE" id="PS01124">
    <property type="entry name" value="HTH_ARAC_FAMILY_2"/>
    <property type="match status" value="1"/>
</dbReference>
<name>A0A410X507_9BACL</name>
<sequence length="260" mass="30073">MIKLTNIRHDRLAEWYEESGPGGNTAASLIMLSYGRCLYWIENDKIMLEKGDLLLIREGVTYYGKSIPTFLHNKYVASFHLTDTGHELPLLSKPWIKIRSGMAEFLLERTRKCYSDWKENEPYAAIRGQAILLEMLALLSREADQAAVSSETGKHAERMKQYIRDHYREKVTKDELSEFISKSPNYTAALFKKVTGQTISEYVHSVRVKKAVYMLMDSLLTIAEIAEFVGYEDVSYFQRIFKKTTGRTPSSYMKERPPRN</sequence>
<dbReference type="InterPro" id="IPR018060">
    <property type="entry name" value="HTH_AraC"/>
</dbReference>
<dbReference type="InterPro" id="IPR037923">
    <property type="entry name" value="HTH-like"/>
</dbReference>
<gene>
    <name evidence="5" type="ORF">M5X16_23115</name>
    <name evidence="6" type="ORF">PC41400_13995</name>
</gene>
<evidence type="ECO:0000259" key="4">
    <source>
        <dbReference type="PROSITE" id="PS01124"/>
    </source>
</evidence>
<dbReference type="RefSeq" id="WP_042228842.1">
    <property type="nucleotide sequence ID" value="NZ_CP026520.1"/>
</dbReference>
<reference evidence="6 7" key="1">
    <citation type="submission" date="2018-01" db="EMBL/GenBank/DDBJ databases">
        <title>The whole genome sequencing and assembly of Paenibacillus chitinolyticus KCCM 41400 strain.</title>
        <authorList>
            <person name="Kim J.-Y."/>
            <person name="Park M.-K."/>
            <person name="Lee Y.-J."/>
            <person name="Yi H."/>
            <person name="Bahn Y.-S."/>
            <person name="Kim J.F."/>
            <person name="Lee D.-W."/>
        </authorList>
    </citation>
    <scope>NUCLEOTIDE SEQUENCE [LARGE SCALE GENOMIC DNA]</scope>
    <source>
        <strain evidence="6 7">KCCM 41400</strain>
    </source>
</reference>
<dbReference type="AlphaFoldDB" id="A0A410X507"/>
<dbReference type="InterPro" id="IPR009057">
    <property type="entry name" value="Homeodomain-like_sf"/>
</dbReference>
<dbReference type="GO" id="GO:0043565">
    <property type="term" value="F:sequence-specific DNA binding"/>
    <property type="evidence" value="ECO:0007669"/>
    <property type="project" value="InterPro"/>
</dbReference>
<keyword evidence="1" id="KW-0805">Transcription regulation</keyword>
<dbReference type="PRINTS" id="PR00032">
    <property type="entry name" value="HTHARAC"/>
</dbReference>
<dbReference type="KEGG" id="pchi:PC41400_13995"/>